<sequence length="590" mass="66257">MNMSPANAAIIDEAYISPIKSILFIDDKFPTHADLLKKSLTTDTEEEHIEANLRDIATENQFDHEEDNTHNGNIDIEEIQEEHDRSIDEHVLRLTQSCRENGYIFDVENNLECIERDEYAFINKSDLVVLDYFLTEGEDSSHALKIIHSLAQSKRYNLIIVHSTKEKQDVASEILFSMKNITYENTEREELANAAAIEAIVNENIRHILDGSEEHIKTICSLAGSASKEKVIYFTNQIISNNFRSTTKSKSDLVLQSDIASSTTPWIAAKNAFIVVTQKDIASEQDINNLIQELKTALTEYDPGIITKALHKFANISKENIYEILNSSFSTPEIRAAALLTALNGISSIETHPHKANIIANRITHAILSAASTGIASKADQFCINCIDSLQIENEATIHRACTTAENANCTMDKIFLHANAMACCEQKPHHYITTGSIFTQEDKSWMCVTPSCDLARGEDFNASKIIFIEAIKLTKITDSNRIAKALKDAHKGLYIFVKTTTGVDVYSPYNDSKPNLHIDNFFIRGTTFLTIDDTIRLYTVEADEVGYSVMSQQSNVIAQLRPDYASRFLSEKGAWKSRIGVDFFQYKPE</sequence>
<keyword evidence="3" id="KW-1185">Reference proteome</keyword>
<feature type="domain" description="Response receiver" evidence="1">
    <location>
        <begin position="19"/>
        <end position="194"/>
    </location>
</feature>
<dbReference type="STRING" id="882.DVU_1748"/>
<dbReference type="Pfam" id="PF19192">
    <property type="entry name" value="Response_reg_2"/>
    <property type="match status" value="1"/>
</dbReference>
<dbReference type="EMBL" id="AE017285">
    <property type="protein sequence ID" value="AAS96225.1"/>
    <property type="molecule type" value="Genomic_DNA"/>
</dbReference>
<accession>Q72B88</accession>
<dbReference type="AlphaFoldDB" id="Q72B88"/>
<dbReference type="HOGENOM" id="CLU_032036_0_0_7"/>
<gene>
    <name evidence="2" type="ordered locus">DVU_1748</name>
</gene>
<dbReference type="EnsemblBacteria" id="AAS96225">
    <property type="protein sequence ID" value="AAS96225"/>
    <property type="gene ID" value="DVU_1748"/>
</dbReference>
<dbReference type="OrthoDB" id="7605462at2"/>
<protein>
    <recommendedName>
        <fullName evidence="1">Response receiver domain-containing protein</fullName>
    </recommendedName>
</protein>
<dbReference type="eggNOG" id="ENOG5030N98">
    <property type="taxonomic scope" value="Bacteria"/>
</dbReference>
<dbReference type="Proteomes" id="UP000002194">
    <property type="component" value="Chromosome"/>
</dbReference>
<dbReference type="PaxDb" id="882-DVU_1748"/>
<dbReference type="KEGG" id="dvu:DVU_1748"/>
<organism evidence="2 3">
    <name type="scientific">Nitratidesulfovibrio vulgaris (strain ATCC 29579 / DSM 644 / CCUG 34227 / NCIMB 8303 / VKM B-1760 / Hildenborough)</name>
    <name type="common">Desulfovibrio vulgaris</name>
    <dbReference type="NCBI Taxonomy" id="882"/>
    <lineage>
        <taxon>Bacteria</taxon>
        <taxon>Pseudomonadati</taxon>
        <taxon>Thermodesulfobacteriota</taxon>
        <taxon>Desulfovibrionia</taxon>
        <taxon>Desulfovibrionales</taxon>
        <taxon>Desulfovibrionaceae</taxon>
        <taxon>Nitratidesulfovibrio</taxon>
    </lineage>
</organism>
<evidence type="ECO:0000313" key="2">
    <source>
        <dbReference type="EMBL" id="AAS96225.1"/>
    </source>
</evidence>
<reference evidence="2 3" key="1">
    <citation type="journal article" date="2004" name="Nat. Biotechnol.">
        <title>The genome sequence of the anaerobic, sulfate-reducing bacterium Desulfovibrio vulgaris Hildenborough.</title>
        <authorList>
            <person name="Heidelberg J.F."/>
            <person name="Seshadri R."/>
            <person name="Haveman S.A."/>
            <person name="Hemme C.L."/>
            <person name="Paulsen I.T."/>
            <person name="Kolonay J.F."/>
            <person name="Eisen J.A."/>
            <person name="Ward N."/>
            <person name="Methe B."/>
            <person name="Brinkac L.M."/>
            <person name="Daugherty S.C."/>
            <person name="Deboy R.T."/>
            <person name="Dodson R.J."/>
            <person name="Durkin A.S."/>
            <person name="Madupu R."/>
            <person name="Nelson W.C."/>
            <person name="Sullivan S.A."/>
            <person name="Fouts D."/>
            <person name="Haft D.H."/>
            <person name="Selengut J."/>
            <person name="Peterson J.D."/>
            <person name="Davidsen T.M."/>
            <person name="Zafar N."/>
            <person name="Zhou L."/>
            <person name="Radune D."/>
            <person name="Dimitrov G."/>
            <person name="Hance M."/>
            <person name="Tran K."/>
            <person name="Khouri H."/>
            <person name="Gill J."/>
            <person name="Utterback T.R."/>
            <person name="Feldblyum T.V."/>
            <person name="Wall J.D."/>
            <person name="Voordouw G."/>
            <person name="Fraser C.M."/>
        </authorList>
    </citation>
    <scope>NUCLEOTIDE SEQUENCE [LARGE SCALE GENOMIC DNA]</scope>
    <source>
        <strain evidence="3">ATCC 29579 / DSM 644 / NCIMB 8303 / VKM B-1760 / Hildenborough</strain>
    </source>
</reference>
<name>Q72B88_NITV2</name>
<dbReference type="PATRIC" id="fig|882.5.peg.1610"/>
<evidence type="ECO:0000259" key="1">
    <source>
        <dbReference type="Pfam" id="PF19192"/>
    </source>
</evidence>
<dbReference type="InterPro" id="IPR043834">
    <property type="entry name" value="REC"/>
</dbReference>
<evidence type="ECO:0000313" key="3">
    <source>
        <dbReference type="Proteomes" id="UP000002194"/>
    </source>
</evidence>
<proteinExistence type="predicted"/>